<keyword evidence="3" id="KW-1185">Reference proteome</keyword>
<dbReference type="EMBL" id="KE346360">
    <property type="protein sequence ID" value="KJE89376.1"/>
    <property type="molecule type" value="Genomic_DNA"/>
</dbReference>
<dbReference type="GO" id="GO:0033328">
    <property type="term" value="F:peroxisome membrane targeting sequence binding"/>
    <property type="evidence" value="ECO:0007669"/>
    <property type="project" value="TreeGrafter"/>
</dbReference>
<gene>
    <name evidence="2" type="ORF">CAOG_000859</name>
</gene>
<sequence>MSADDQLDSLLDEALEGFDEAAAAAPTSSGKSTQPESNAAAAAAAAKPAAAERADAQQPAGDSDEDFENSALAAQFQQQLLAMMQEMAGTSELDPEHAARLSEGLASMAAADAKLPRAGASSASSASGASKPSTNPFEQAIHEMQQNSQQLNNDETMGMGEDAIDALAEQLLAGMGGLGGGDDDDDDAGGMQAMMEKMMETVLNKDVLYQPMKSLSERYPEYLRENATKISAEDKTRYELQLVCMHKIVATFERTSESSSYKEILELVQEMQEHGSPPPEIFAELFPDMPASGGPLGALGMGGPGGADQAACTIM</sequence>
<protein>
    <submittedName>
        <fullName evidence="2">Uncharacterized protein</fullName>
    </submittedName>
</protein>
<evidence type="ECO:0000256" key="1">
    <source>
        <dbReference type="SAM" id="MobiDB-lite"/>
    </source>
</evidence>
<dbReference type="OrthoDB" id="21292at2759"/>
<dbReference type="InterPro" id="IPR006708">
    <property type="entry name" value="Pex19"/>
</dbReference>
<dbReference type="eggNOG" id="KOG3133">
    <property type="taxonomic scope" value="Eukaryota"/>
</dbReference>
<organism evidence="2 3">
    <name type="scientific">Capsaspora owczarzaki (strain ATCC 30864)</name>
    <dbReference type="NCBI Taxonomy" id="595528"/>
    <lineage>
        <taxon>Eukaryota</taxon>
        <taxon>Filasterea</taxon>
        <taxon>Capsaspora</taxon>
    </lineage>
</organism>
<evidence type="ECO:0000313" key="2">
    <source>
        <dbReference type="EMBL" id="KJE89376.1"/>
    </source>
</evidence>
<feature type="compositionally biased region" description="Low complexity" evidence="1">
    <location>
        <begin position="39"/>
        <end position="49"/>
    </location>
</feature>
<dbReference type="Pfam" id="PF04614">
    <property type="entry name" value="Pex19"/>
    <property type="match status" value="1"/>
</dbReference>
<feature type="region of interest" description="Disordered" evidence="1">
    <location>
        <begin position="1"/>
        <end position="73"/>
    </location>
</feature>
<proteinExistence type="predicted"/>
<dbReference type="Proteomes" id="UP000008743">
    <property type="component" value="Unassembled WGS sequence"/>
</dbReference>
<accession>A0A0D2U2D1</accession>
<dbReference type="Gene3D" id="1.20.120.900">
    <property type="entry name" value="Pex19, mPTS binding domain"/>
    <property type="match status" value="1"/>
</dbReference>
<dbReference type="AlphaFoldDB" id="A0A0D2U2D1"/>
<feature type="compositionally biased region" description="Polar residues" evidence="1">
    <location>
        <begin position="26"/>
        <end position="37"/>
    </location>
</feature>
<dbReference type="PANTHER" id="PTHR12774">
    <property type="entry name" value="PEROXISOMAL BIOGENESIS FACTOR 19"/>
    <property type="match status" value="1"/>
</dbReference>
<dbReference type="PANTHER" id="PTHR12774:SF2">
    <property type="entry name" value="PEROXISOMAL BIOGENESIS FACTOR 19"/>
    <property type="match status" value="1"/>
</dbReference>
<dbReference type="InParanoid" id="A0A0D2U2D1"/>
<dbReference type="OMA" id="EMLYEPL"/>
<dbReference type="GO" id="GO:0005778">
    <property type="term" value="C:peroxisomal membrane"/>
    <property type="evidence" value="ECO:0007669"/>
    <property type="project" value="TreeGrafter"/>
</dbReference>
<reference evidence="3" key="1">
    <citation type="submission" date="2011-02" db="EMBL/GenBank/DDBJ databases">
        <title>The Genome Sequence of Capsaspora owczarzaki ATCC 30864.</title>
        <authorList>
            <person name="Russ C."/>
            <person name="Cuomo C."/>
            <person name="Burger G."/>
            <person name="Gray M.W."/>
            <person name="Holland P.W.H."/>
            <person name="King N."/>
            <person name="Lang F.B.F."/>
            <person name="Roger A.J."/>
            <person name="Ruiz-Trillo I."/>
            <person name="Young S.K."/>
            <person name="Zeng Q."/>
            <person name="Gargeya S."/>
            <person name="Alvarado L."/>
            <person name="Berlin A."/>
            <person name="Chapman S.B."/>
            <person name="Chen Z."/>
            <person name="Freedman E."/>
            <person name="Gellesch M."/>
            <person name="Goldberg J."/>
            <person name="Griggs A."/>
            <person name="Gujja S."/>
            <person name="Heilman E."/>
            <person name="Heiman D."/>
            <person name="Howarth C."/>
            <person name="Mehta T."/>
            <person name="Neiman D."/>
            <person name="Pearson M."/>
            <person name="Roberts A."/>
            <person name="Saif S."/>
            <person name="Shea T."/>
            <person name="Shenoy N."/>
            <person name="Sisk P."/>
            <person name="Stolte C."/>
            <person name="Sykes S."/>
            <person name="White J."/>
            <person name="Yandava C."/>
            <person name="Haas B."/>
            <person name="Nusbaum C."/>
            <person name="Birren B."/>
        </authorList>
    </citation>
    <scope>NUCLEOTIDE SEQUENCE</scope>
    <source>
        <strain evidence="3">ATCC 30864</strain>
    </source>
</reference>
<dbReference type="RefSeq" id="XP_004365730.1">
    <property type="nucleotide sequence ID" value="XM_004365673.2"/>
</dbReference>
<evidence type="ECO:0000313" key="3">
    <source>
        <dbReference type="Proteomes" id="UP000008743"/>
    </source>
</evidence>
<dbReference type="GO" id="GO:0045046">
    <property type="term" value="P:protein import into peroxisome membrane"/>
    <property type="evidence" value="ECO:0007669"/>
    <property type="project" value="TreeGrafter"/>
</dbReference>
<name>A0A0D2U2D1_CAPO3</name>
<dbReference type="InterPro" id="IPR038322">
    <property type="entry name" value="Pex19_C_sf"/>
</dbReference>
<dbReference type="STRING" id="595528.A0A0D2U2D1"/>
<feature type="compositionally biased region" description="Acidic residues" evidence="1">
    <location>
        <begin position="1"/>
        <end position="19"/>
    </location>
</feature>